<comment type="subcellular location">
    <subcellularLocation>
        <location evidence="1">Membrane</location>
        <topology evidence="1">Multi-pass membrane protein</topology>
    </subcellularLocation>
</comment>
<feature type="transmembrane region" description="Helical" evidence="2">
    <location>
        <begin position="12"/>
        <end position="31"/>
    </location>
</feature>
<evidence type="ECO:0000256" key="1">
    <source>
        <dbReference type="ARBA" id="ARBA00004141"/>
    </source>
</evidence>
<sequence length="71" mass="7439">MASLTLGDKFYLGGIIGMVLIIAGLFLLLWGKSEERARITRDATAIVSGSDCDRKGFLAAGASGGIRNHNA</sequence>
<gene>
    <name evidence="3" type="ORF">NCGR_LOCUS12763</name>
</gene>
<dbReference type="OrthoDB" id="1728340at2759"/>
<accession>A0A811N0Q0</accession>
<dbReference type="AlphaFoldDB" id="A0A811N0Q0"/>
<dbReference type="Proteomes" id="UP000604825">
    <property type="component" value="Unassembled WGS sequence"/>
</dbReference>
<keyword evidence="4" id="KW-1185">Reference proteome</keyword>
<keyword evidence="2" id="KW-1133">Transmembrane helix</keyword>
<name>A0A811N0Q0_9POAL</name>
<proteinExistence type="predicted"/>
<keyword evidence="2" id="KW-0472">Membrane</keyword>
<reference evidence="3" key="1">
    <citation type="submission" date="2020-10" db="EMBL/GenBank/DDBJ databases">
        <authorList>
            <person name="Han B."/>
            <person name="Lu T."/>
            <person name="Zhao Q."/>
            <person name="Huang X."/>
            <person name="Zhao Y."/>
        </authorList>
    </citation>
    <scope>NUCLEOTIDE SEQUENCE</scope>
</reference>
<dbReference type="EMBL" id="CAJGYO010000003">
    <property type="protein sequence ID" value="CAD6218951.1"/>
    <property type="molecule type" value="Genomic_DNA"/>
</dbReference>
<protein>
    <submittedName>
        <fullName evidence="3">Uncharacterized protein</fullName>
    </submittedName>
</protein>
<comment type="caution">
    <text evidence="3">The sequence shown here is derived from an EMBL/GenBank/DDBJ whole genome shotgun (WGS) entry which is preliminary data.</text>
</comment>
<evidence type="ECO:0000256" key="2">
    <source>
        <dbReference type="SAM" id="Phobius"/>
    </source>
</evidence>
<keyword evidence="2" id="KW-0812">Transmembrane</keyword>
<dbReference type="InterPro" id="IPR037185">
    <property type="entry name" value="EmrE-like"/>
</dbReference>
<evidence type="ECO:0000313" key="3">
    <source>
        <dbReference type="EMBL" id="CAD6218951.1"/>
    </source>
</evidence>
<organism evidence="3 4">
    <name type="scientific">Miscanthus lutarioriparius</name>
    <dbReference type="NCBI Taxonomy" id="422564"/>
    <lineage>
        <taxon>Eukaryota</taxon>
        <taxon>Viridiplantae</taxon>
        <taxon>Streptophyta</taxon>
        <taxon>Embryophyta</taxon>
        <taxon>Tracheophyta</taxon>
        <taxon>Spermatophyta</taxon>
        <taxon>Magnoliopsida</taxon>
        <taxon>Liliopsida</taxon>
        <taxon>Poales</taxon>
        <taxon>Poaceae</taxon>
        <taxon>PACMAD clade</taxon>
        <taxon>Panicoideae</taxon>
        <taxon>Andropogonodae</taxon>
        <taxon>Andropogoneae</taxon>
        <taxon>Saccharinae</taxon>
        <taxon>Miscanthus</taxon>
    </lineage>
</organism>
<evidence type="ECO:0000313" key="4">
    <source>
        <dbReference type="Proteomes" id="UP000604825"/>
    </source>
</evidence>
<dbReference type="SUPFAM" id="SSF103481">
    <property type="entry name" value="Multidrug resistance efflux transporter EmrE"/>
    <property type="match status" value="1"/>
</dbReference>